<dbReference type="AlphaFoldDB" id="A0A1I7XAY8"/>
<keyword evidence="1" id="KW-1133">Transmembrane helix</keyword>
<keyword evidence="2" id="KW-1185">Reference proteome</keyword>
<organism evidence="2 3">
    <name type="scientific">Heterorhabditis bacteriophora</name>
    <name type="common">Entomopathogenic nematode worm</name>
    <dbReference type="NCBI Taxonomy" id="37862"/>
    <lineage>
        <taxon>Eukaryota</taxon>
        <taxon>Metazoa</taxon>
        <taxon>Ecdysozoa</taxon>
        <taxon>Nematoda</taxon>
        <taxon>Chromadorea</taxon>
        <taxon>Rhabditida</taxon>
        <taxon>Rhabditina</taxon>
        <taxon>Rhabditomorpha</taxon>
        <taxon>Strongyloidea</taxon>
        <taxon>Heterorhabditidae</taxon>
        <taxon>Heterorhabditis</taxon>
    </lineage>
</organism>
<evidence type="ECO:0000313" key="3">
    <source>
        <dbReference type="WBParaSite" id="Hba_14524"/>
    </source>
</evidence>
<evidence type="ECO:0000313" key="2">
    <source>
        <dbReference type="Proteomes" id="UP000095283"/>
    </source>
</evidence>
<feature type="transmembrane region" description="Helical" evidence="1">
    <location>
        <begin position="67"/>
        <end position="86"/>
    </location>
</feature>
<dbReference type="Proteomes" id="UP000095283">
    <property type="component" value="Unplaced"/>
</dbReference>
<dbReference type="WBParaSite" id="Hba_14524">
    <property type="protein sequence ID" value="Hba_14524"/>
    <property type="gene ID" value="Hba_14524"/>
</dbReference>
<sequence>MGLYTKEDKSKHCQPPVTRRSRLSMLSSAPERLLGISCVFRKNMVQGGVLDGSPTTFQLEISCYDMGSLWTILLTVFLNGFFRLLIKVEHYYLKILS</sequence>
<evidence type="ECO:0000256" key="1">
    <source>
        <dbReference type="SAM" id="Phobius"/>
    </source>
</evidence>
<proteinExistence type="predicted"/>
<keyword evidence="1" id="KW-0812">Transmembrane</keyword>
<reference evidence="3" key="1">
    <citation type="submission" date="2016-11" db="UniProtKB">
        <authorList>
            <consortium name="WormBaseParasite"/>
        </authorList>
    </citation>
    <scope>IDENTIFICATION</scope>
</reference>
<name>A0A1I7XAY8_HETBA</name>
<accession>A0A1I7XAY8</accession>
<keyword evidence="1" id="KW-0472">Membrane</keyword>
<protein>
    <submittedName>
        <fullName evidence="3">Ovule protein</fullName>
    </submittedName>
</protein>